<dbReference type="Proteomes" id="UP000298133">
    <property type="component" value="Unassembled WGS sequence"/>
</dbReference>
<dbReference type="Pfam" id="PF14815">
    <property type="entry name" value="NUDIX_4"/>
    <property type="match status" value="1"/>
</dbReference>
<dbReference type="GO" id="GO:0035485">
    <property type="term" value="F:adenine/guanine mispair binding"/>
    <property type="evidence" value="ECO:0007669"/>
    <property type="project" value="TreeGrafter"/>
</dbReference>
<dbReference type="GO" id="GO:0000701">
    <property type="term" value="F:purine-specific mismatch base pair DNA N-glycosylase activity"/>
    <property type="evidence" value="ECO:0007669"/>
    <property type="project" value="UniProtKB-EC"/>
</dbReference>
<dbReference type="GO" id="GO:0032357">
    <property type="term" value="F:oxidized purine DNA binding"/>
    <property type="evidence" value="ECO:0007669"/>
    <property type="project" value="TreeGrafter"/>
</dbReference>
<dbReference type="GO" id="GO:0006298">
    <property type="term" value="P:mismatch repair"/>
    <property type="evidence" value="ECO:0007669"/>
    <property type="project" value="TreeGrafter"/>
</dbReference>
<dbReference type="InterPro" id="IPR004036">
    <property type="entry name" value="Endonuclease-III-like_CS2"/>
</dbReference>
<feature type="domain" description="HhH-GPD" evidence="15">
    <location>
        <begin position="49"/>
        <end position="200"/>
    </location>
</feature>
<dbReference type="Gene3D" id="3.90.79.10">
    <property type="entry name" value="Nucleoside Triphosphate Pyrophosphohydrolase"/>
    <property type="match status" value="1"/>
</dbReference>
<organism evidence="16 17">
    <name type="scientific">Gammaproteobacteria bacterium LSUCC0057</name>
    <dbReference type="NCBI Taxonomy" id="2559237"/>
    <lineage>
        <taxon>Bacteria</taxon>
        <taxon>Pseudomonadati</taxon>
        <taxon>Pseudomonadota</taxon>
        <taxon>Gammaproteobacteria</taxon>
        <taxon>Cellvibrionales</taxon>
        <taxon>Porticoccaceae</taxon>
        <taxon>SAR92 clade</taxon>
    </lineage>
</organism>
<evidence type="ECO:0000313" key="17">
    <source>
        <dbReference type="Proteomes" id="UP000298133"/>
    </source>
</evidence>
<dbReference type="FunFam" id="1.10.340.30:FF:000002">
    <property type="entry name" value="Adenine DNA glycosylase"/>
    <property type="match status" value="1"/>
</dbReference>
<gene>
    <name evidence="16" type="primary">mutY</name>
    <name evidence="16" type="ORF">E3W66_00770</name>
</gene>
<evidence type="ECO:0000256" key="13">
    <source>
        <dbReference type="ARBA" id="ARBA00023295"/>
    </source>
</evidence>
<dbReference type="InterPro" id="IPR011257">
    <property type="entry name" value="DNA_glycosylase"/>
</dbReference>
<dbReference type="CDD" id="cd03431">
    <property type="entry name" value="NUDIX_DNA_Glycosylase_C-MutY"/>
    <property type="match status" value="1"/>
</dbReference>
<evidence type="ECO:0000256" key="5">
    <source>
        <dbReference type="ARBA" id="ARBA00022023"/>
    </source>
</evidence>
<evidence type="ECO:0000256" key="2">
    <source>
        <dbReference type="ARBA" id="ARBA00002933"/>
    </source>
</evidence>
<keyword evidence="10 14" id="KW-0408">Iron</keyword>
<evidence type="ECO:0000256" key="6">
    <source>
        <dbReference type="ARBA" id="ARBA00022485"/>
    </source>
</evidence>
<dbReference type="Pfam" id="PF00730">
    <property type="entry name" value="HhH-GPD"/>
    <property type="match status" value="1"/>
</dbReference>
<dbReference type="EMBL" id="SPIA01000001">
    <property type="protein sequence ID" value="TFH68524.1"/>
    <property type="molecule type" value="Genomic_DNA"/>
</dbReference>
<dbReference type="OrthoDB" id="9802365at2"/>
<evidence type="ECO:0000256" key="4">
    <source>
        <dbReference type="ARBA" id="ARBA00012045"/>
    </source>
</evidence>
<proteinExistence type="inferred from homology"/>
<dbReference type="Gene3D" id="1.10.1670.10">
    <property type="entry name" value="Helix-hairpin-Helix base-excision DNA repair enzymes (C-terminal)"/>
    <property type="match status" value="1"/>
</dbReference>
<keyword evidence="17" id="KW-1185">Reference proteome</keyword>
<dbReference type="PANTHER" id="PTHR42944">
    <property type="entry name" value="ADENINE DNA GLYCOSYLASE"/>
    <property type="match status" value="1"/>
</dbReference>
<dbReference type="Pfam" id="PF00633">
    <property type="entry name" value="HHH"/>
    <property type="match status" value="1"/>
</dbReference>
<dbReference type="InterPro" id="IPR044298">
    <property type="entry name" value="MIG/MutY"/>
</dbReference>
<comment type="similarity">
    <text evidence="3 14">Belongs to the Nth/MutY family.</text>
</comment>
<evidence type="ECO:0000256" key="9">
    <source>
        <dbReference type="ARBA" id="ARBA00022801"/>
    </source>
</evidence>
<dbReference type="GO" id="GO:0046872">
    <property type="term" value="F:metal ion binding"/>
    <property type="evidence" value="ECO:0007669"/>
    <property type="project" value="UniProtKB-UniRule"/>
</dbReference>
<dbReference type="NCBIfam" id="NF008132">
    <property type="entry name" value="PRK10880.1"/>
    <property type="match status" value="1"/>
</dbReference>
<keyword evidence="6" id="KW-0004">4Fe-4S</keyword>
<evidence type="ECO:0000313" key="16">
    <source>
        <dbReference type="EMBL" id="TFH68524.1"/>
    </source>
</evidence>
<dbReference type="InterPro" id="IPR023170">
    <property type="entry name" value="HhH_base_excis_C"/>
</dbReference>
<protein>
    <recommendedName>
        <fullName evidence="5 14">Adenine DNA glycosylase</fullName>
        <ecNumber evidence="4 14">3.2.2.31</ecNumber>
    </recommendedName>
</protein>
<dbReference type="SUPFAM" id="SSF48150">
    <property type="entry name" value="DNA-glycosylase"/>
    <property type="match status" value="1"/>
</dbReference>
<keyword evidence="9" id="KW-0378">Hydrolase</keyword>
<name>A0A4Y8ULA0_9GAMM</name>
<evidence type="ECO:0000256" key="1">
    <source>
        <dbReference type="ARBA" id="ARBA00000843"/>
    </source>
</evidence>
<accession>A0A4Y8ULA0</accession>
<comment type="cofactor">
    <cofactor evidence="14">
        <name>[4Fe-4S] cluster</name>
        <dbReference type="ChEBI" id="CHEBI:49883"/>
    </cofactor>
    <text evidence="14">Binds 1 [4Fe-4S] cluster.</text>
</comment>
<dbReference type="InterPro" id="IPR005760">
    <property type="entry name" value="A/G_AdeGlyc_MutY"/>
</dbReference>
<comment type="catalytic activity">
    <reaction evidence="1 14">
        <text>Hydrolyzes free adenine bases from 7,8-dihydro-8-oxoguanine:adenine mismatched double-stranded DNA, leaving an apurinic site.</text>
        <dbReference type="EC" id="3.2.2.31"/>
    </reaction>
</comment>
<sequence length="362" mass="39980">MSGRSSTVNAELNRSFSRRVLQWSSQHGRHDLPWQQQLSPYRVWVSEIMLQQTQVSTVIPYFERFMQRFTTIAELAAAPLDEVLHHWTGLGYYARARNLHRGAQQVVSDYGGQLPATVSELEQLPGIGRSTAGAIVSIAHGQRAAILDGNVKRVLARHRAIAGWPGSSAVHKQLWQVSEALTPAQQSGAYSQAMMDLGATLCTRSTPNCNHCPVSSDCSAYQSGTVTLYPGKKPKKILPVRERIFALISQQNSVLLQRNPPTGIWGGLWVPPSCESQQQLPGLLEGLGYSAEQIAIGPQQRHTFSHYHLDYRVAEVTAHPQHSQVADNPNQVWYNIAAKSETIGLPAPVVTMLSNRVNRAID</sequence>
<keyword evidence="11" id="KW-0411">Iron-sulfur</keyword>
<comment type="function">
    <text evidence="2">Adenine glycosylase active on G-A mispairs. MutY also corrects error-prone DNA synthesis past GO lesions which are due to the oxidatively damaged form of guanine: 7,8-dihydro-8-oxoguanine (8-oxo-dGTP).</text>
</comment>
<evidence type="ECO:0000256" key="10">
    <source>
        <dbReference type="ARBA" id="ARBA00023004"/>
    </source>
</evidence>
<dbReference type="NCBIfam" id="TIGR01084">
    <property type="entry name" value="mutY"/>
    <property type="match status" value="1"/>
</dbReference>
<dbReference type="CDD" id="cd00056">
    <property type="entry name" value="ENDO3c"/>
    <property type="match status" value="1"/>
</dbReference>
<keyword evidence="13 14" id="KW-0326">Glycosidase</keyword>
<keyword evidence="7" id="KW-0479">Metal-binding</keyword>
<dbReference type="SUPFAM" id="SSF55811">
    <property type="entry name" value="Nudix"/>
    <property type="match status" value="1"/>
</dbReference>
<dbReference type="PROSITE" id="PS01155">
    <property type="entry name" value="ENDONUCLEASE_III_2"/>
    <property type="match status" value="1"/>
</dbReference>
<dbReference type="AlphaFoldDB" id="A0A4Y8ULA0"/>
<dbReference type="GO" id="GO:0034039">
    <property type="term" value="F:8-oxo-7,8-dihydroguanine DNA N-glycosylase activity"/>
    <property type="evidence" value="ECO:0007669"/>
    <property type="project" value="TreeGrafter"/>
</dbReference>
<evidence type="ECO:0000256" key="7">
    <source>
        <dbReference type="ARBA" id="ARBA00022723"/>
    </source>
</evidence>
<dbReference type="SMART" id="SM00478">
    <property type="entry name" value="ENDO3c"/>
    <property type="match status" value="1"/>
</dbReference>
<evidence type="ECO:0000256" key="12">
    <source>
        <dbReference type="ARBA" id="ARBA00023204"/>
    </source>
</evidence>
<dbReference type="InterPro" id="IPR029119">
    <property type="entry name" value="MutY_C"/>
</dbReference>
<evidence type="ECO:0000259" key="15">
    <source>
        <dbReference type="SMART" id="SM00478"/>
    </source>
</evidence>
<dbReference type="InterPro" id="IPR015797">
    <property type="entry name" value="NUDIX_hydrolase-like_dom_sf"/>
</dbReference>
<keyword evidence="12" id="KW-0234">DNA repair</keyword>
<dbReference type="InterPro" id="IPR003265">
    <property type="entry name" value="HhH-GPD_domain"/>
</dbReference>
<dbReference type="GO" id="GO:0051539">
    <property type="term" value="F:4 iron, 4 sulfur cluster binding"/>
    <property type="evidence" value="ECO:0007669"/>
    <property type="project" value="UniProtKB-UniRule"/>
</dbReference>
<evidence type="ECO:0000256" key="8">
    <source>
        <dbReference type="ARBA" id="ARBA00022763"/>
    </source>
</evidence>
<dbReference type="InterPro" id="IPR000445">
    <property type="entry name" value="HhH_motif"/>
</dbReference>
<evidence type="ECO:0000256" key="3">
    <source>
        <dbReference type="ARBA" id="ARBA00008343"/>
    </source>
</evidence>
<dbReference type="PANTHER" id="PTHR42944:SF1">
    <property type="entry name" value="ADENINE DNA GLYCOSYLASE"/>
    <property type="match status" value="1"/>
</dbReference>
<dbReference type="Gene3D" id="1.10.340.30">
    <property type="entry name" value="Hypothetical protein, domain 2"/>
    <property type="match status" value="1"/>
</dbReference>
<dbReference type="GO" id="GO:0006284">
    <property type="term" value="P:base-excision repair"/>
    <property type="evidence" value="ECO:0007669"/>
    <property type="project" value="UniProtKB-UniRule"/>
</dbReference>
<reference evidence="16 17" key="1">
    <citation type="submission" date="2019-03" db="EMBL/GenBank/DDBJ databases">
        <title>Draft genome of Gammaproteobacteria bacterium LSUCC0057, a member of the SAR92 clade.</title>
        <authorList>
            <person name="Lanclos V.C."/>
            <person name="Doiron C."/>
            <person name="Henson M.W."/>
            <person name="Thrash J.C."/>
        </authorList>
    </citation>
    <scope>NUCLEOTIDE SEQUENCE [LARGE SCALE GENOMIC DNA]</scope>
    <source>
        <strain evidence="16 17">LSUCC0057</strain>
    </source>
</reference>
<evidence type="ECO:0000256" key="14">
    <source>
        <dbReference type="RuleBase" id="RU365096"/>
    </source>
</evidence>
<evidence type="ECO:0000256" key="11">
    <source>
        <dbReference type="ARBA" id="ARBA00023014"/>
    </source>
</evidence>
<comment type="caution">
    <text evidence="16">The sequence shown here is derived from an EMBL/GenBank/DDBJ whole genome shotgun (WGS) entry which is preliminary data.</text>
</comment>
<keyword evidence="8 14" id="KW-0227">DNA damage</keyword>
<dbReference type="FunFam" id="1.10.1670.10:FF:000002">
    <property type="entry name" value="Adenine DNA glycosylase"/>
    <property type="match status" value="1"/>
</dbReference>
<dbReference type="EC" id="3.2.2.31" evidence="4 14"/>